<keyword evidence="4 5" id="KW-0472">Membrane</keyword>
<keyword evidence="10" id="KW-1185">Reference proteome</keyword>
<keyword evidence="2 5" id="KW-0812">Transmembrane</keyword>
<evidence type="ECO:0000313" key="9">
    <source>
        <dbReference type="Proteomes" id="UP000277279"/>
    </source>
</evidence>
<organism evidence="8 9">
    <name type="scientific">Rhizobium pisi</name>
    <dbReference type="NCBI Taxonomy" id="574561"/>
    <lineage>
        <taxon>Bacteria</taxon>
        <taxon>Pseudomonadati</taxon>
        <taxon>Pseudomonadota</taxon>
        <taxon>Alphaproteobacteria</taxon>
        <taxon>Hyphomicrobiales</taxon>
        <taxon>Rhizobiaceae</taxon>
        <taxon>Rhizobium/Agrobacterium group</taxon>
        <taxon>Rhizobium</taxon>
    </lineage>
</organism>
<evidence type="ECO:0000313" key="7">
    <source>
        <dbReference type="EMBL" id="MBB3137855.1"/>
    </source>
</evidence>
<evidence type="ECO:0000256" key="5">
    <source>
        <dbReference type="SAM" id="Phobius"/>
    </source>
</evidence>
<dbReference type="RefSeq" id="WP_125848715.1">
    <property type="nucleotide sequence ID" value="NZ_JACHXH010000025.1"/>
</dbReference>
<dbReference type="EMBL" id="RJJT01000022">
    <property type="protein sequence ID" value="RSB65852.1"/>
    <property type="molecule type" value="Genomic_DNA"/>
</dbReference>
<dbReference type="OrthoDB" id="7914031at2"/>
<evidence type="ECO:0000256" key="3">
    <source>
        <dbReference type="ARBA" id="ARBA00022989"/>
    </source>
</evidence>
<feature type="transmembrane region" description="Helical" evidence="5">
    <location>
        <begin position="200"/>
        <end position="218"/>
    </location>
</feature>
<sequence>MDYTAEMPQSAALPSRYFWRRFAALVVDIVIFQAAILIVVYSFTTTPPLDLLVHGWTSVQCTAAIPDQLAKRIDAGWPLKTGEIRGADICETTHFGLGKQRYLRTGVAGDTDGLLWSPELTIPLDADNNPVTKTLPAYRSLLSGIANTALMALAFAGFSANGRRTLGKAVFFLRVQSIDGEGPDLGTAFKREILKFSPNLLFSTLAFAISLFPIYPTADFDALLGMFRDGYIPSNDGTIGFYVVWTVAALAWWLAPIIAWQGQTYYDRICGCEVVSA</sequence>
<gene>
    <name evidence="8" type="ORF">EFD55_25730</name>
    <name evidence="7" type="ORF">FHS26_005623</name>
</gene>
<reference evidence="8 9" key="1">
    <citation type="submission" date="2018-11" db="EMBL/GenBank/DDBJ databases">
        <authorList>
            <person name="Huo Y."/>
        </authorList>
    </citation>
    <scope>NUCLEOTIDE SEQUENCE [LARGE SCALE GENOMIC DNA]</scope>
    <source>
        <strain evidence="8 9">DSM 30132</strain>
    </source>
</reference>
<comment type="subcellular location">
    <subcellularLocation>
        <location evidence="1">Membrane</location>
        <topology evidence="1">Multi-pass membrane protein</topology>
    </subcellularLocation>
</comment>
<comment type="caution">
    <text evidence="8">The sequence shown here is derived from an EMBL/GenBank/DDBJ whole genome shotgun (WGS) entry which is preliminary data.</text>
</comment>
<keyword evidence="3 5" id="KW-1133">Transmembrane helix</keyword>
<dbReference type="InterPro" id="IPR010432">
    <property type="entry name" value="RDD"/>
</dbReference>
<evidence type="ECO:0000313" key="8">
    <source>
        <dbReference type="EMBL" id="RSB65852.1"/>
    </source>
</evidence>
<dbReference type="EMBL" id="JACHXH010000025">
    <property type="protein sequence ID" value="MBB3137855.1"/>
    <property type="molecule type" value="Genomic_DNA"/>
</dbReference>
<reference evidence="7 10" key="2">
    <citation type="submission" date="2020-08" db="EMBL/GenBank/DDBJ databases">
        <title>Genomic Encyclopedia of Type Strains, Phase III (KMG-III): the genomes of soil and plant-associated and newly described type strains.</title>
        <authorList>
            <person name="Whitman W."/>
        </authorList>
    </citation>
    <scope>NUCLEOTIDE SEQUENCE [LARGE SCALE GENOMIC DNA]</scope>
    <source>
        <strain evidence="7 10">CECT 4113</strain>
    </source>
</reference>
<evidence type="ECO:0000259" key="6">
    <source>
        <dbReference type="Pfam" id="PF06271"/>
    </source>
</evidence>
<evidence type="ECO:0000256" key="4">
    <source>
        <dbReference type="ARBA" id="ARBA00023136"/>
    </source>
</evidence>
<evidence type="ECO:0000256" key="1">
    <source>
        <dbReference type="ARBA" id="ARBA00004141"/>
    </source>
</evidence>
<evidence type="ECO:0000256" key="2">
    <source>
        <dbReference type="ARBA" id="ARBA00022692"/>
    </source>
</evidence>
<proteinExistence type="predicted"/>
<dbReference type="Proteomes" id="UP000518315">
    <property type="component" value="Unassembled WGS sequence"/>
</dbReference>
<dbReference type="AlphaFoldDB" id="A0A3R9C0M8"/>
<dbReference type="GO" id="GO:0016020">
    <property type="term" value="C:membrane"/>
    <property type="evidence" value="ECO:0007669"/>
    <property type="project" value="UniProtKB-SubCell"/>
</dbReference>
<dbReference type="Pfam" id="PF06271">
    <property type="entry name" value="RDD"/>
    <property type="match status" value="1"/>
</dbReference>
<evidence type="ECO:0000313" key="10">
    <source>
        <dbReference type="Proteomes" id="UP000518315"/>
    </source>
</evidence>
<feature type="transmembrane region" description="Helical" evidence="5">
    <location>
        <begin position="238"/>
        <end position="259"/>
    </location>
</feature>
<protein>
    <submittedName>
        <fullName evidence="7">Putative RDD family membrane protein YckC</fullName>
    </submittedName>
</protein>
<feature type="transmembrane region" description="Helical" evidence="5">
    <location>
        <begin position="22"/>
        <end position="43"/>
    </location>
</feature>
<dbReference type="Proteomes" id="UP000277279">
    <property type="component" value="Unassembled WGS sequence"/>
</dbReference>
<name>A0A3R9C0M8_9HYPH</name>
<feature type="transmembrane region" description="Helical" evidence="5">
    <location>
        <begin position="137"/>
        <end position="158"/>
    </location>
</feature>
<accession>A0A3R9C0M8</accession>
<feature type="domain" description="RDD" evidence="6">
    <location>
        <begin position="143"/>
        <end position="214"/>
    </location>
</feature>